<comment type="caution">
    <text evidence="7">The sequence shown here is derived from an EMBL/GenBank/DDBJ whole genome shotgun (WGS) entry which is preliminary data.</text>
</comment>
<dbReference type="GO" id="GO:0003723">
    <property type="term" value="F:RNA binding"/>
    <property type="evidence" value="ECO:0007669"/>
    <property type="project" value="UniProtKB-UniRule"/>
</dbReference>
<dbReference type="OMA" id="VEQKRIF"/>
<reference evidence="9 10" key="1">
    <citation type="submission" date="2019-07" db="EMBL/GenBank/DDBJ databases">
        <title>Genomes of Cafeteria roenbergensis.</title>
        <authorList>
            <person name="Fischer M.G."/>
            <person name="Hackl T."/>
            <person name="Roman M."/>
        </authorList>
    </citation>
    <scope>NUCLEOTIDE SEQUENCE [LARGE SCALE GENOMIC DNA]</scope>
    <source>
        <strain evidence="6 10">BVI</strain>
        <strain evidence="5 12">Cflag</strain>
        <strain evidence="8 9">E4-10P</strain>
        <strain evidence="7 11">RCC970-E3</strain>
    </source>
</reference>
<dbReference type="SMART" id="SM00712">
    <property type="entry name" value="PUR"/>
    <property type="match status" value="1"/>
</dbReference>
<dbReference type="CDD" id="cd00590">
    <property type="entry name" value="RRM_SF"/>
    <property type="match status" value="1"/>
</dbReference>
<accession>A0A5A8DIB6</accession>
<keyword evidence="3" id="KW-0694">RNA-binding</keyword>
<dbReference type="EMBL" id="VLTO01000083">
    <property type="protein sequence ID" value="KAA0167074.1"/>
    <property type="molecule type" value="Genomic_DNA"/>
</dbReference>
<evidence type="ECO:0000259" key="4">
    <source>
        <dbReference type="PROSITE" id="PS50102"/>
    </source>
</evidence>
<organism evidence="7 11">
    <name type="scientific">Cafeteria roenbergensis</name>
    <name type="common">Marine flagellate</name>
    <dbReference type="NCBI Taxonomy" id="33653"/>
    <lineage>
        <taxon>Eukaryota</taxon>
        <taxon>Sar</taxon>
        <taxon>Stramenopiles</taxon>
        <taxon>Bigyra</taxon>
        <taxon>Opalozoa</taxon>
        <taxon>Bicosoecida</taxon>
        <taxon>Cafeteriaceae</taxon>
        <taxon>Cafeteria</taxon>
    </lineage>
</organism>
<dbReference type="InterPro" id="IPR006628">
    <property type="entry name" value="PUR-bd_fam"/>
</dbReference>
<proteinExistence type="inferred from homology"/>
<evidence type="ECO:0000313" key="10">
    <source>
        <dbReference type="Proteomes" id="UP000323011"/>
    </source>
</evidence>
<dbReference type="Proteomes" id="UP000324907">
    <property type="component" value="Unassembled WGS sequence"/>
</dbReference>
<dbReference type="EMBL" id="VLTL01000057">
    <property type="protein sequence ID" value="KAA0164354.1"/>
    <property type="molecule type" value="Genomic_DNA"/>
</dbReference>
<dbReference type="GO" id="GO:0000981">
    <property type="term" value="F:DNA-binding transcription factor activity, RNA polymerase II-specific"/>
    <property type="evidence" value="ECO:0007669"/>
    <property type="project" value="TreeGrafter"/>
</dbReference>
<comment type="similarity">
    <text evidence="1">Belongs to the PUR DNA-binding protein family.</text>
</comment>
<dbReference type="InterPro" id="IPR012677">
    <property type="entry name" value="Nucleotide-bd_a/b_plait_sf"/>
</dbReference>
<evidence type="ECO:0000313" key="11">
    <source>
        <dbReference type="Proteomes" id="UP000324907"/>
    </source>
</evidence>
<dbReference type="InterPro" id="IPR035979">
    <property type="entry name" value="RBD_domain_sf"/>
</dbReference>
<dbReference type="SMART" id="SM00360">
    <property type="entry name" value="RRM"/>
    <property type="match status" value="1"/>
</dbReference>
<keyword evidence="10" id="KW-1185">Reference proteome</keyword>
<dbReference type="AlphaFoldDB" id="A0A5A8DIB6"/>
<dbReference type="SUPFAM" id="SSF54928">
    <property type="entry name" value="RNA-binding domain, RBD"/>
    <property type="match status" value="1"/>
</dbReference>
<dbReference type="Gene3D" id="3.10.450.700">
    <property type="match status" value="1"/>
</dbReference>
<dbReference type="PANTHER" id="PTHR12611">
    <property type="entry name" value="PUR-TRANSCRIPTIONAL ACTIVATOR"/>
    <property type="match status" value="1"/>
</dbReference>
<dbReference type="Gene3D" id="3.30.70.330">
    <property type="match status" value="1"/>
</dbReference>
<name>A0A5A8DIB6_CAFRO</name>
<dbReference type="InterPro" id="IPR000504">
    <property type="entry name" value="RRM_dom"/>
</dbReference>
<gene>
    <name evidence="8" type="ORF">FNF27_07402</name>
    <name evidence="7" type="ORF">FNF28_03894</name>
    <name evidence="6" type="ORF">FNF29_07806</name>
    <name evidence="5" type="ORF">FNF31_07884</name>
</gene>
<dbReference type="GO" id="GO:0005634">
    <property type="term" value="C:nucleus"/>
    <property type="evidence" value="ECO:0007669"/>
    <property type="project" value="TreeGrafter"/>
</dbReference>
<dbReference type="EMBL" id="VLTN01000077">
    <property type="protein sequence ID" value="KAA0146830.1"/>
    <property type="molecule type" value="Genomic_DNA"/>
</dbReference>
<evidence type="ECO:0000256" key="2">
    <source>
        <dbReference type="ARBA" id="ARBA00023125"/>
    </source>
</evidence>
<dbReference type="Pfam" id="PF00076">
    <property type="entry name" value="RRM_1"/>
    <property type="match status" value="1"/>
</dbReference>
<evidence type="ECO:0000256" key="3">
    <source>
        <dbReference type="PROSITE-ProRule" id="PRU00176"/>
    </source>
</evidence>
<dbReference type="PANTHER" id="PTHR12611:SF0">
    <property type="entry name" value="PURINE-RICH BINDING PROTEIN-ALPHA, ISOFORM B"/>
    <property type="match status" value="1"/>
</dbReference>
<dbReference type="EMBL" id="VLTM01000206">
    <property type="protein sequence ID" value="KAA0146013.1"/>
    <property type="molecule type" value="Genomic_DNA"/>
</dbReference>
<sequence>MAASDRRGVSGEVEICSKSVTVEQKRIFFNLKQNSRGRFLKIAEVSRSGNRSTIIVPESGWMTFRDMLNSFITGEATEGIAMPELPEPVAGAAGAGGAGAMPSESSGLQLWVENLPWDLTEEDLMSYFTPVGPVDACDVQRRADGKSRGTAVVRYTSAEHATRAIESLDGSDIGGRNIRVRLDRRG</sequence>
<dbReference type="Proteomes" id="UP000322899">
    <property type="component" value="Unassembled WGS sequence"/>
</dbReference>
<evidence type="ECO:0000313" key="12">
    <source>
        <dbReference type="Proteomes" id="UP000325113"/>
    </source>
</evidence>
<keyword evidence="2" id="KW-0238">DNA-binding</keyword>
<evidence type="ECO:0000256" key="1">
    <source>
        <dbReference type="ARBA" id="ARBA00009251"/>
    </source>
</evidence>
<protein>
    <recommendedName>
        <fullName evidence="4">RRM domain-containing protein</fullName>
    </recommendedName>
</protein>
<dbReference type="Proteomes" id="UP000323011">
    <property type="component" value="Unassembled WGS sequence"/>
</dbReference>
<dbReference type="OrthoDB" id="439808at2759"/>
<dbReference type="GO" id="GO:0000977">
    <property type="term" value="F:RNA polymerase II transcription regulatory region sequence-specific DNA binding"/>
    <property type="evidence" value="ECO:0007669"/>
    <property type="project" value="InterPro"/>
</dbReference>
<evidence type="ECO:0000313" key="8">
    <source>
        <dbReference type="EMBL" id="KAA0167074.1"/>
    </source>
</evidence>
<dbReference type="Proteomes" id="UP000325113">
    <property type="component" value="Unassembled WGS sequence"/>
</dbReference>
<dbReference type="PROSITE" id="PS50102">
    <property type="entry name" value="RRM"/>
    <property type="match status" value="1"/>
</dbReference>
<dbReference type="Pfam" id="PF04845">
    <property type="entry name" value="PurA"/>
    <property type="match status" value="1"/>
</dbReference>
<feature type="domain" description="RRM" evidence="4">
    <location>
        <begin position="108"/>
        <end position="185"/>
    </location>
</feature>
<evidence type="ECO:0000313" key="6">
    <source>
        <dbReference type="EMBL" id="KAA0146830.1"/>
    </source>
</evidence>
<evidence type="ECO:0000313" key="7">
    <source>
        <dbReference type="EMBL" id="KAA0164354.1"/>
    </source>
</evidence>
<evidence type="ECO:0000313" key="5">
    <source>
        <dbReference type="EMBL" id="KAA0146013.1"/>
    </source>
</evidence>
<evidence type="ECO:0000313" key="9">
    <source>
        <dbReference type="Proteomes" id="UP000322899"/>
    </source>
</evidence>
<dbReference type="GO" id="GO:0032422">
    <property type="term" value="F:purine-rich negative regulatory element binding"/>
    <property type="evidence" value="ECO:0007669"/>
    <property type="project" value="InterPro"/>
</dbReference>